<dbReference type="Gene3D" id="1.10.8.80">
    <property type="entry name" value="Magnesium chelatase subunit I, C-Terminal domain"/>
    <property type="match status" value="1"/>
</dbReference>
<comment type="caution">
    <text evidence="6">The sequence shown here is derived from an EMBL/GenBank/DDBJ whole genome shotgun (WGS) entry which is preliminary data.</text>
</comment>
<evidence type="ECO:0000259" key="4">
    <source>
        <dbReference type="Pfam" id="PF07726"/>
    </source>
</evidence>
<organism evidence="6 7">
    <name type="scientific">Candidatus Avichristensenella intestinipullorum</name>
    <dbReference type="NCBI Taxonomy" id="2840693"/>
    <lineage>
        <taxon>Bacteria</taxon>
        <taxon>Bacillati</taxon>
        <taxon>Bacillota</taxon>
        <taxon>Clostridia</taxon>
        <taxon>Candidatus Avichristensenella</taxon>
    </lineage>
</organism>
<accession>A0A9D0YV66</accession>
<name>A0A9D0YV66_9FIRM</name>
<dbReference type="PANTHER" id="PTHR42759:SF5">
    <property type="entry name" value="METHANOL DEHYDROGENASE REGULATOR"/>
    <property type="match status" value="1"/>
</dbReference>
<dbReference type="InterPro" id="IPR050764">
    <property type="entry name" value="CbbQ/NirQ/NorQ/GpvN"/>
</dbReference>
<reference evidence="6" key="1">
    <citation type="submission" date="2020-10" db="EMBL/GenBank/DDBJ databases">
        <authorList>
            <person name="Gilroy R."/>
        </authorList>
    </citation>
    <scope>NUCLEOTIDE SEQUENCE</scope>
    <source>
        <strain evidence="6">ChiHile30-977</strain>
    </source>
</reference>
<dbReference type="AlphaFoldDB" id="A0A9D0YV66"/>
<comment type="similarity">
    <text evidence="3">Belongs to the MoxR family.</text>
</comment>
<dbReference type="Gene3D" id="3.40.50.300">
    <property type="entry name" value="P-loop containing nucleotide triphosphate hydrolases"/>
    <property type="match status" value="1"/>
</dbReference>
<proteinExistence type="inferred from homology"/>
<evidence type="ECO:0000313" key="7">
    <source>
        <dbReference type="Proteomes" id="UP000886819"/>
    </source>
</evidence>
<dbReference type="InterPro" id="IPR011703">
    <property type="entry name" value="ATPase_AAA-3"/>
</dbReference>
<keyword evidence="1" id="KW-0547">Nucleotide-binding</keyword>
<evidence type="ECO:0000256" key="2">
    <source>
        <dbReference type="ARBA" id="ARBA00022840"/>
    </source>
</evidence>
<dbReference type="CDD" id="cd00009">
    <property type="entry name" value="AAA"/>
    <property type="match status" value="1"/>
</dbReference>
<dbReference type="Pfam" id="PF17863">
    <property type="entry name" value="AAA_lid_2"/>
    <property type="match status" value="1"/>
</dbReference>
<feature type="domain" description="ChlI/MoxR AAA lid" evidence="5">
    <location>
        <begin position="232"/>
        <end position="300"/>
    </location>
</feature>
<dbReference type="Pfam" id="PF07726">
    <property type="entry name" value="AAA_3"/>
    <property type="match status" value="1"/>
</dbReference>
<dbReference type="GO" id="GO:0016887">
    <property type="term" value="F:ATP hydrolysis activity"/>
    <property type="evidence" value="ECO:0007669"/>
    <property type="project" value="InterPro"/>
</dbReference>
<dbReference type="InterPro" id="IPR027417">
    <property type="entry name" value="P-loop_NTPase"/>
</dbReference>
<feature type="domain" description="ATPase AAA-3" evidence="4">
    <location>
        <begin position="38"/>
        <end position="168"/>
    </location>
</feature>
<dbReference type="EMBL" id="DVFI01000041">
    <property type="protein sequence ID" value="HIQ62562.1"/>
    <property type="molecule type" value="Genomic_DNA"/>
</dbReference>
<evidence type="ECO:0000256" key="1">
    <source>
        <dbReference type="ARBA" id="ARBA00022741"/>
    </source>
</evidence>
<protein>
    <submittedName>
        <fullName evidence="6">MoxR family ATPase</fullName>
    </submittedName>
</protein>
<dbReference type="Proteomes" id="UP000886819">
    <property type="component" value="Unassembled WGS sequence"/>
</dbReference>
<reference evidence="6" key="2">
    <citation type="journal article" date="2021" name="PeerJ">
        <title>Extensive microbial diversity within the chicken gut microbiome revealed by metagenomics and culture.</title>
        <authorList>
            <person name="Gilroy R."/>
            <person name="Ravi A."/>
            <person name="Getino M."/>
            <person name="Pursley I."/>
            <person name="Horton D.L."/>
            <person name="Alikhan N.F."/>
            <person name="Baker D."/>
            <person name="Gharbi K."/>
            <person name="Hall N."/>
            <person name="Watson M."/>
            <person name="Adriaenssens E.M."/>
            <person name="Foster-Nyarko E."/>
            <person name="Jarju S."/>
            <person name="Secka A."/>
            <person name="Antonio M."/>
            <person name="Oren A."/>
            <person name="Chaudhuri R.R."/>
            <person name="La Ragione R."/>
            <person name="Hildebrand F."/>
            <person name="Pallen M.J."/>
        </authorList>
    </citation>
    <scope>NUCLEOTIDE SEQUENCE</scope>
    <source>
        <strain evidence="6">ChiHile30-977</strain>
    </source>
</reference>
<dbReference type="PIRSF" id="PIRSF002849">
    <property type="entry name" value="AAA_ATPase_chaperone_MoxR_prd"/>
    <property type="match status" value="1"/>
</dbReference>
<evidence type="ECO:0000256" key="3">
    <source>
        <dbReference type="ARBA" id="ARBA00061607"/>
    </source>
</evidence>
<keyword evidence="2" id="KW-0067">ATP-binding</keyword>
<dbReference type="FunFam" id="3.40.50.300:FF:000640">
    <property type="entry name" value="MoxR family ATPase"/>
    <property type="match status" value="1"/>
</dbReference>
<evidence type="ECO:0000313" key="6">
    <source>
        <dbReference type="EMBL" id="HIQ62562.1"/>
    </source>
</evidence>
<gene>
    <name evidence="6" type="ORF">IAA66_03120</name>
</gene>
<dbReference type="PANTHER" id="PTHR42759">
    <property type="entry name" value="MOXR FAMILY PROTEIN"/>
    <property type="match status" value="1"/>
</dbReference>
<dbReference type="SUPFAM" id="SSF52540">
    <property type="entry name" value="P-loop containing nucleoside triphosphate hydrolases"/>
    <property type="match status" value="1"/>
</dbReference>
<dbReference type="InterPro" id="IPR041628">
    <property type="entry name" value="ChlI/MoxR_AAA_lid"/>
</dbReference>
<evidence type="ECO:0000259" key="5">
    <source>
        <dbReference type="Pfam" id="PF17863"/>
    </source>
</evidence>
<sequence>MQQPRRLVRALQQNIAQVIVGKEDIIELALIALLCRGHLLIEDVPGVGKTTLASALAKSLACSFKRIQFTPDVTPADVTGFSVVNFKTGELEFKPGAVMSQIVLADEINRTSPKTQSSLLEVMEEYQVTVDGVTHPLPRPFLVLATQNPVEFVGTYPLPEAQMDRFFMRIAIGYPSVEDEMDILERYSARVSPLSQLAPVCSAEDILSMQAAVGEIYCSREVRSYVATIAAATRRHPALQLGVSTRGAIALIRAAQACALLAGRDFIIPEDVQRMALPVLTHRVMLSPEARMKGVAADRVIAGLLETTQVPVRVP</sequence>
<dbReference type="GO" id="GO:0005524">
    <property type="term" value="F:ATP binding"/>
    <property type="evidence" value="ECO:0007669"/>
    <property type="project" value="UniProtKB-KW"/>
</dbReference>